<evidence type="ECO:0000313" key="8">
    <source>
        <dbReference type="EMBL" id="CEG59970.1"/>
    </source>
</evidence>
<evidence type="ECO:0000313" key="10">
    <source>
        <dbReference type="Proteomes" id="UP000032414"/>
    </source>
</evidence>
<dbReference type="Pfam" id="PF04002">
    <property type="entry name" value="RadC"/>
    <property type="match status" value="1"/>
</dbReference>
<evidence type="ECO:0000256" key="2">
    <source>
        <dbReference type="ARBA" id="ARBA00022723"/>
    </source>
</evidence>
<dbReference type="InterPro" id="IPR046778">
    <property type="entry name" value="UPF0758_N"/>
</dbReference>
<evidence type="ECO:0000256" key="5">
    <source>
        <dbReference type="ARBA" id="ARBA00023049"/>
    </source>
</evidence>
<dbReference type="EMBL" id="FMVN01000011">
    <property type="protein sequence ID" value="SCY60521.1"/>
    <property type="molecule type" value="Genomic_DNA"/>
</dbReference>
<keyword evidence="1" id="KW-0645">Protease</keyword>
<dbReference type="InterPro" id="IPR037518">
    <property type="entry name" value="MPN"/>
</dbReference>
<gene>
    <name evidence="8" type="ORF">LMI_0642</name>
    <name evidence="9" type="ORF">SAMN02982997_02208</name>
</gene>
<dbReference type="PANTHER" id="PTHR30471:SF3">
    <property type="entry name" value="UPF0758 PROTEIN YEES-RELATED"/>
    <property type="match status" value="1"/>
</dbReference>
<dbReference type="KEGG" id="tmc:LMI_0642"/>
<dbReference type="NCBIfam" id="TIGR00608">
    <property type="entry name" value="radc"/>
    <property type="match status" value="1"/>
</dbReference>
<evidence type="ECO:0000256" key="4">
    <source>
        <dbReference type="ARBA" id="ARBA00022833"/>
    </source>
</evidence>
<evidence type="ECO:0000256" key="6">
    <source>
        <dbReference type="RuleBase" id="RU003797"/>
    </source>
</evidence>
<dbReference type="HOGENOM" id="CLU_073529_0_1_6"/>
<dbReference type="OrthoDB" id="9804482at2"/>
<evidence type="ECO:0000259" key="7">
    <source>
        <dbReference type="PROSITE" id="PS50249"/>
    </source>
</evidence>
<dbReference type="CDD" id="cd08071">
    <property type="entry name" value="MPN_DUF2466"/>
    <property type="match status" value="1"/>
</dbReference>
<dbReference type="NCBIfam" id="NF000642">
    <property type="entry name" value="PRK00024.1"/>
    <property type="match status" value="1"/>
</dbReference>
<name>A0A098GD79_LEGMI</name>
<reference evidence="9 11" key="3">
    <citation type="submission" date="2016-10" db="EMBL/GenBank/DDBJ databases">
        <authorList>
            <person name="Varghese N."/>
            <person name="Submissions S."/>
        </authorList>
    </citation>
    <scope>NUCLEOTIDE SEQUENCE [LARGE SCALE GENOMIC DNA]</scope>
    <source>
        <strain evidence="9 11">ATCC 33218</strain>
    </source>
</reference>
<evidence type="ECO:0000313" key="11">
    <source>
        <dbReference type="Proteomes" id="UP000182998"/>
    </source>
</evidence>
<dbReference type="PANTHER" id="PTHR30471">
    <property type="entry name" value="DNA REPAIR PROTEIN RADC"/>
    <property type="match status" value="1"/>
</dbReference>
<evidence type="ECO:0000256" key="3">
    <source>
        <dbReference type="ARBA" id="ARBA00022801"/>
    </source>
</evidence>
<organism evidence="8 10">
    <name type="scientific">Legionella micdadei</name>
    <name type="common">Tatlockia micdadei</name>
    <dbReference type="NCBI Taxonomy" id="451"/>
    <lineage>
        <taxon>Bacteria</taxon>
        <taxon>Pseudomonadati</taxon>
        <taxon>Pseudomonadota</taxon>
        <taxon>Gammaproteobacteria</taxon>
        <taxon>Legionellales</taxon>
        <taxon>Legionellaceae</taxon>
        <taxon>Legionella</taxon>
    </lineage>
</organism>
<dbReference type="GO" id="GO:0006508">
    <property type="term" value="P:proteolysis"/>
    <property type="evidence" value="ECO:0007669"/>
    <property type="project" value="UniProtKB-KW"/>
</dbReference>
<dbReference type="Proteomes" id="UP000032414">
    <property type="component" value="Chromosome I"/>
</dbReference>
<dbReference type="RefSeq" id="WP_045098466.1">
    <property type="nucleotide sequence ID" value="NZ_CP020614.1"/>
</dbReference>
<dbReference type="InterPro" id="IPR001405">
    <property type="entry name" value="UPF0758"/>
</dbReference>
<protein>
    <submittedName>
        <fullName evidence="9">DNA repair protein RadC</fullName>
    </submittedName>
</protein>
<keyword evidence="5" id="KW-0482">Metalloprotease</keyword>
<feature type="domain" description="MPN" evidence="7">
    <location>
        <begin position="102"/>
        <end position="224"/>
    </location>
</feature>
<dbReference type="Pfam" id="PF20582">
    <property type="entry name" value="UPF0758_N"/>
    <property type="match status" value="1"/>
</dbReference>
<accession>A0A098GD79</accession>
<dbReference type="InterPro" id="IPR010994">
    <property type="entry name" value="RuvA_2-like"/>
</dbReference>
<dbReference type="GO" id="GO:0046872">
    <property type="term" value="F:metal ion binding"/>
    <property type="evidence" value="ECO:0007669"/>
    <property type="project" value="UniProtKB-KW"/>
</dbReference>
<dbReference type="InterPro" id="IPR020891">
    <property type="entry name" value="UPF0758_CS"/>
</dbReference>
<evidence type="ECO:0000256" key="1">
    <source>
        <dbReference type="ARBA" id="ARBA00022670"/>
    </source>
</evidence>
<sequence length="227" mass="25419">MTSPQAIRPLRLREKLLAQGVQSLSDVELLAVFISSGSAKKSCLQLAGDLTNYLGDLRAILNADQQTFIQVPGLGLVRYAQLQAAREICRRSDFISLQKDSQLSNSQQTHAYLKRQLRDKKNETFVGLYLDNQHRVLAYEELFTGTINAASVYPRPIIERVLKWNAAAVILAHNHPSGLADASEQDIAITQRLSQALELVDVRLLDHLIIGDNEVYSITSQIKWHCN</sequence>
<dbReference type="EMBL" id="LN614830">
    <property type="protein sequence ID" value="CEG59970.1"/>
    <property type="molecule type" value="Genomic_DNA"/>
</dbReference>
<keyword evidence="2" id="KW-0479">Metal-binding</keyword>
<evidence type="ECO:0000313" key="9">
    <source>
        <dbReference type="EMBL" id="SCY60521.1"/>
    </source>
</evidence>
<dbReference type="PROSITE" id="PS01302">
    <property type="entry name" value="UPF0758"/>
    <property type="match status" value="1"/>
</dbReference>
<keyword evidence="11" id="KW-1185">Reference proteome</keyword>
<dbReference type="GO" id="GO:0008237">
    <property type="term" value="F:metallopeptidase activity"/>
    <property type="evidence" value="ECO:0007669"/>
    <property type="project" value="UniProtKB-KW"/>
</dbReference>
<keyword evidence="4" id="KW-0862">Zinc</keyword>
<reference evidence="8" key="1">
    <citation type="submission" date="2014-09" db="EMBL/GenBank/DDBJ databases">
        <authorList>
            <person name="GOMEZ-VALERO Laura"/>
        </authorList>
    </citation>
    <scope>NUCLEOTIDE SEQUENCE</scope>
    <source>
        <strain evidence="8">ATCC33218</strain>
    </source>
</reference>
<dbReference type="AlphaFoldDB" id="A0A098GD79"/>
<dbReference type="STRING" id="451.B6N58_12165"/>
<reference evidence="10" key="2">
    <citation type="submission" date="2014-09" db="EMBL/GenBank/DDBJ databases">
        <authorList>
            <person name="Gomez-Valero L."/>
        </authorList>
    </citation>
    <scope>NUCLEOTIDE SEQUENCE [LARGE SCALE GENOMIC DNA]</scope>
    <source>
        <strain evidence="10">ATCC33218</strain>
    </source>
</reference>
<keyword evidence="3" id="KW-0378">Hydrolase</keyword>
<comment type="similarity">
    <text evidence="6">Belongs to the UPF0758 family.</text>
</comment>
<dbReference type="InterPro" id="IPR025657">
    <property type="entry name" value="RadC_JAB"/>
</dbReference>
<proteinExistence type="inferred from homology"/>
<dbReference type="PATRIC" id="fig|451.8.peg.2345"/>
<dbReference type="Gene3D" id="3.40.140.10">
    <property type="entry name" value="Cytidine Deaminase, domain 2"/>
    <property type="match status" value="1"/>
</dbReference>
<dbReference type="Proteomes" id="UP000182998">
    <property type="component" value="Unassembled WGS sequence"/>
</dbReference>
<dbReference type="PROSITE" id="PS50249">
    <property type="entry name" value="MPN"/>
    <property type="match status" value="1"/>
</dbReference>
<dbReference type="SUPFAM" id="SSF47781">
    <property type="entry name" value="RuvA domain 2-like"/>
    <property type="match status" value="1"/>
</dbReference>